<comment type="caution">
    <text evidence="3">The sequence shown here is derived from an EMBL/GenBank/DDBJ whole genome shotgun (WGS) entry which is preliminary data.</text>
</comment>
<dbReference type="InterPro" id="IPR003961">
    <property type="entry name" value="FN3_dom"/>
</dbReference>
<dbReference type="Pfam" id="PF00041">
    <property type="entry name" value="fn3"/>
    <property type="match status" value="1"/>
</dbReference>
<dbReference type="InterPro" id="IPR013783">
    <property type="entry name" value="Ig-like_fold"/>
</dbReference>
<dbReference type="RefSeq" id="WP_132849060.1">
    <property type="nucleotide sequence ID" value="NZ_CP058648.1"/>
</dbReference>
<dbReference type="Pfam" id="PF01833">
    <property type="entry name" value="TIG"/>
    <property type="match status" value="3"/>
</dbReference>
<name>A0A4R2TEJ5_9FIRM</name>
<dbReference type="InterPro" id="IPR031148">
    <property type="entry name" value="Plexin"/>
</dbReference>
<dbReference type="EMBL" id="SLYC01000031">
    <property type="protein sequence ID" value="TCQ00492.1"/>
    <property type="molecule type" value="Genomic_DNA"/>
</dbReference>
<sequence length="2039" mass="225528">MAKSIKRHLSCFIVFVLLLNLFPSGLFLKAEASPNNSVTITNTYVNLLKSQKTIIIRDDEMIGLTNKKLTVMLVNNTFQNVTNIQIFEPDIIQATIPPEWNIAMARVTGNNSDGDLITIDFDGINEGSLPQITSVVTPVNQGDPIIANGTGLNAIAGTGYTVTVGGVPANVNGSVLNQVSLSSVGSGGFHQGEQDIVVTHNKQVTGAKNYTLQNIFEYKRAVRVVGKLDLDGIKMFPTMGEPGSEIRFTRNDLANYDIYFIRDLNNPTFTQQNKATNVSVTQSATVSGETVITAKVPNVLVGPYHIVFTNVGDINVRYVMPDQQFRVITIQEKPTISSVTPSSTPSMTPTKVDIYGYYLSKHNISGFKPDNQWNKDMISIENGKLSINYGEGDLTLGDQDNLKYRVEVIREFEIYIGNALPVLEVDMEDDNGIQRIRVETISEALTQVEERDVIVRMETKIISKGTPVFNGVMFREIIRPNAFRFLPATEIPTVTSVTPKIIPIQGPGTDTLHYINSSIDELHLAIIGSKFLVTRYLVGQDEKVNMPIINIGGEEIRMDHPNLIGYEILNDGVLVNGTENNEIGNTILLKFRTGPNGFKISKPEHRHIIITNPIRKSNSPSDPRRFDDVVEFKNISQNDFPVIQNVHPNFVAIEGGDDIVVTGSNLRSGAKVFIENKEVTGVTISGDNTRITFKAPKGSRAATTQLQVVNPNGGIGTYPFIYTTTYTSPKLTLINPTEGTIGTIVTAKGESFLKPDPTVVTENITTLGGAEIYRLIGTRVLLDGRDINDYNMVGNYIRMTPFVHGYEIAPLVFRNVKENIFEWRNDIKEIELGESFNNAVLFDETSKKFYTLTRNASNEFAIEDGLGNNYKVEYVDGGFRAILSGNVFPISFPNRGRMTIGSITFTAYTPYLIERKADGFDYITGNRVQFVDSRTLLFTIPKLPVDGTYDVTIINPDTKRQTLKNAFRYYGDPIVIPRVSDIVPNQGPDKGGNIITIYNDPTPIDGKPSRFEEYENDKIKVFIGGQRVPNNNVTVSPNGRELTVVVPPHPDNIKNMGLDRITVPIVLVNPNGGSFNISYSEPIIVDSKAIRGYTYVVPTSNPTITRISPTTGPVNGGNIVEIFGSDFRVYENGEILPEVYFGTNKAQIEHYSPGYMQVKVPTGTGVVDVFVINNDAGMSNKIKYTYRASTPTIRSVLPGTGNRIGGDLIEIEGTGFEQGEITILNPSGNSAVKIMPLVKFANRTNKDVKREEENSGVIYGGTTVSLAGGVTVTYTSSNEALTVSIRDRGKDYRRTFTGVGPEPVFINTRDLQTSDNEAYPYEELIQFRIVDNRLIVDGGYSPDTILRSERQITARIPFYHTVGKVDLYVINPDSGQAKSSFDYRNPDSRPTITNILRDGREPEVQQRNGYIGNIKVVKVNHKGGNVIEIEGTDFRQGARVQVSNLTTVNHPNLKFDSNTKLSFTMPAVPESNVGTLHRLIALNEDGGVATSDQATPPIYIEFIKGESAPRIDKITPDKGPASGGTRVKIEGQDFRRTMDGFDGNTLSVLFGGARVEFSESNNNIEYIDYKTIFVRVPASTNTGQVDVRLENPDGELSNAGKFTYISKPVITNITPDKIFRNDNKTEVQITGNSFMSGAKVVVGGQVIAENDVKAGMEVRGKGISGVNSSGDNINVAVVGGIEPASITVKDNNTIIVKFNVTDKELEATNVIVINPDGGISDPYNNFKYEIPVPDKPLVLEAIPGFESTMKLMWSKSNPEILNASDRYEIYAKRQSDNQYSFVGVTKEAEFLIRGLQPGTMYNFRVRALNSYGAAVELADASARTLNENQDHKLREKQEELEKQQQQQNRNGKEELIDGRAVRTVGTQEFPRLIDFTLSKYKEQNKFTVAIPLSIIENYPGDITIRDSEATFKFRPRDLYTREVISVPRSSMDDAFVRVNFEPANSNAVSTAVQRTQLQASSSYDLTFELQVGRNITAINPVLRDATLGLRFDSRAYPRVDGSKIFFGKYNTSRNEFIPVNRQVTAGITERGRYMLVANR</sequence>
<dbReference type="Gene3D" id="2.60.40.10">
    <property type="entry name" value="Immunoglobulins"/>
    <property type="match status" value="5"/>
</dbReference>
<dbReference type="CDD" id="cd00063">
    <property type="entry name" value="FN3"/>
    <property type="match status" value="1"/>
</dbReference>
<evidence type="ECO:0000256" key="1">
    <source>
        <dbReference type="SAM" id="MobiDB-lite"/>
    </source>
</evidence>
<dbReference type="PROSITE" id="PS50853">
    <property type="entry name" value="FN3"/>
    <property type="match status" value="1"/>
</dbReference>
<proteinExistence type="predicted"/>
<evidence type="ECO:0000259" key="2">
    <source>
        <dbReference type="PROSITE" id="PS50853"/>
    </source>
</evidence>
<dbReference type="SMART" id="SM00060">
    <property type="entry name" value="FN3"/>
    <property type="match status" value="1"/>
</dbReference>
<dbReference type="Proteomes" id="UP000295504">
    <property type="component" value="Unassembled WGS sequence"/>
</dbReference>
<dbReference type="InterPro" id="IPR002909">
    <property type="entry name" value="IPT_dom"/>
</dbReference>
<dbReference type="OrthoDB" id="1656124at2"/>
<dbReference type="GO" id="GO:0017154">
    <property type="term" value="F:semaphorin receptor activity"/>
    <property type="evidence" value="ECO:0007669"/>
    <property type="project" value="InterPro"/>
</dbReference>
<dbReference type="PANTHER" id="PTHR22625:SF70">
    <property type="entry name" value="PLEXIN A, ISOFORM A"/>
    <property type="match status" value="1"/>
</dbReference>
<feature type="region of interest" description="Disordered" evidence="1">
    <location>
        <begin position="1834"/>
        <end position="1857"/>
    </location>
</feature>
<dbReference type="SUPFAM" id="SSF49265">
    <property type="entry name" value="Fibronectin type III"/>
    <property type="match status" value="1"/>
</dbReference>
<organism evidence="3 4">
    <name type="scientific">Serpentinicella alkaliphila</name>
    <dbReference type="NCBI Taxonomy" id="1734049"/>
    <lineage>
        <taxon>Bacteria</taxon>
        <taxon>Bacillati</taxon>
        <taxon>Bacillota</taxon>
        <taxon>Clostridia</taxon>
        <taxon>Peptostreptococcales</taxon>
        <taxon>Natronincolaceae</taxon>
        <taxon>Serpentinicella</taxon>
    </lineage>
</organism>
<accession>A0A4R2TEJ5</accession>
<evidence type="ECO:0000313" key="4">
    <source>
        <dbReference type="Proteomes" id="UP000295504"/>
    </source>
</evidence>
<dbReference type="CDD" id="cd00102">
    <property type="entry name" value="IPT"/>
    <property type="match status" value="3"/>
</dbReference>
<protein>
    <submittedName>
        <fullName evidence="3">Fibronectin type III domain protein</fullName>
    </submittedName>
</protein>
<feature type="domain" description="Fibronectin type-III" evidence="2">
    <location>
        <begin position="1732"/>
        <end position="1827"/>
    </location>
</feature>
<gene>
    <name evidence="3" type="ORF">EDD79_10319</name>
</gene>
<dbReference type="SUPFAM" id="SSF81296">
    <property type="entry name" value="E set domains"/>
    <property type="match status" value="4"/>
</dbReference>
<keyword evidence="4" id="KW-1185">Reference proteome</keyword>
<evidence type="ECO:0000313" key="3">
    <source>
        <dbReference type="EMBL" id="TCQ00492.1"/>
    </source>
</evidence>
<reference evidence="3 4" key="1">
    <citation type="submission" date="2019-03" db="EMBL/GenBank/DDBJ databases">
        <title>Genomic Encyclopedia of Type Strains, Phase IV (KMG-IV): sequencing the most valuable type-strain genomes for metagenomic binning, comparative biology and taxonomic classification.</title>
        <authorList>
            <person name="Goeker M."/>
        </authorList>
    </citation>
    <scope>NUCLEOTIDE SEQUENCE [LARGE SCALE GENOMIC DNA]</scope>
    <source>
        <strain evidence="3 4">DSM 100013</strain>
    </source>
</reference>
<dbReference type="InterPro" id="IPR014756">
    <property type="entry name" value="Ig_E-set"/>
</dbReference>
<dbReference type="PANTHER" id="PTHR22625">
    <property type="entry name" value="PLEXIN"/>
    <property type="match status" value="1"/>
</dbReference>
<dbReference type="SMART" id="SM00429">
    <property type="entry name" value="IPT"/>
    <property type="match status" value="3"/>
</dbReference>
<dbReference type="InterPro" id="IPR036116">
    <property type="entry name" value="FN3_sf"/>
</dbReference>